<dbReference type="SUPFAM" id="SSF51735">
    <property type="entry name" value="NAD(P)-binding Rossmann-fold domains"/>
    <property type="match status" value="1"/>
</dbReference>
<evidence type="ECO:0000259" key="7">
    <source>
        <dbReference type="SMART" id="SM00829"/>
    </source>
</evidence>
<comment type="similarity">
    <text evidence="2 6">Belongs to the zinc-containing alcohol dehydrogenase family.</text>
</comment>
<dbReference type="STRING" id="225848.Sps_00952"/>
<dbReference type="InterPro" id="IPR002328">
    <property type="entry name" value="ADH_Zn_CS"/>
</dbReference>
<feature type="domain" description="Enoyl reductase (ER)" evidence="7">
    <location>
        <begin position="8"/>
        <end position="343"/>
    </location>
</feature>
<evidence type="ECO:0000256" key="1">
    <source>
        <dbReference type="ARBA" id="ARBA00001947"/>
    </source>
</evidence>
<dbReference type="EC" id="1.1.1.-" evidence="8"/>
<dbReference type="RefSeq" id="WP_077751472.1">
    <property type="nucleotide sequence ID" value="NZ_CP014782.1"/>
</dbReference>
<dbReference type="SUPFAM" id="SSF50129">
    <property type="entry name" value="GroES-like"/>
    <property type="match status" value="1"/>
</dbReference>
<sequence>MKAYVFDGKESAKLEERPKPKIIKQTDVIVRVEKTTICGTDLHILRNNVSTFNPGTIMGHEGVGIIESCGELVSRFKPGDRVIISCITSCGRCRMCQVSKFGQCLQGGWLLGNEIDGCQAEFVRVPFGDTSLHLVPLDIDTDSLVLLSDIFPTGYEVGVLDGQVKPGCSVAVIGCGPVGLSALMTSKFFSPSEIYAIDTNSHRLQVALELGATHAIDNSDGTAVQQVLDITEGVGVDVVIEAIGIPVAWDMSQKLVCPGGNIAVLGVHGKSATINLEDMWKRNFTMTAGMVHTNTIPMLIKQIRAGHLEPKKLISHQFNLSESEKAYSTFIHASDHETLKVIISNEF</sequence>
<keyword evidence="3 6" id="KW-0479">Metal-binding</keyword>
<evidence type="ECO:0000313" key="8">
    <source>
        <dbReference type="EMBL" id="AQS36141.1"/>
    </source>
</evidence>
<dbReference type="Gene3D" id="3.40.50.720">
    <property type="entry name" value="NAD(P)-binding Rossmann-like Domain"/>
    <property type="match status" value="1"/>
</dbReference>
<dbReference type="InterPro" id="IPR036291">
    <property type="entry name" value="NAD(P)-bd_dom_sf"/>
</dbReference>
<evidence type="ECO:0000256" key="3">
    <source>
        <dbReference type="ARBA" id="ARBA00022723"/>
    </source>
</evidence>
<dbReference type="Gene3D" id="3.90.180.10">
    <property type="entry name" value="Medium-chain alcohol dehydrogenases, catalytic domain"/>
    <property type="match status" value="1"/>
</dbReference>
<dbReference type="PANTHER" id="PTHR42813:SF4">
    <property type="entry name" value="NADP-DEPENDENT ISOPROPANOL DEHYDROGENASE"/>
    <property type="match status" value="1"/>
</dbReference>
<proteinExistence type="inferred from homology"/>
<dbReference type="AlphaFoldDB" id="A0A1S6HKT2"/>
<evidence type="ECO:0000256" key="5">
    <source>
        <dbReference type="ARBA" id="ARBA00023002"/>
    </source>
</evidence>
<evidence type="ECO:0000313" key="9">
    <source>
        <dbReference type="Proteomes" id="UP000189545"/>
    </source>
</evidence>
<dbReference type="EMBL" id="CP014782">
    <property type="protein sequence ID" value="AQS36141.1"/>
    <property type="molecule type" value="Genomic_DNA"/>
</dbReference>
<comment type="cofactor">
    <cofactor evidence="1 6">
        <name>Zn(2+)</name>
        <dbReference type="ChEBI" id="CHEBI:29105"/>
    </cofactor>
</comment>
<dbReference type="GO" id="GO:0016616">
    <property type="term" value="F:oxidoreductase activity, acting on the CH-OH group of donors, NAD or NADP as acceptor"/>
    <property type="evidence" value="ECO:0007669"/>
    <property type="project" value="UniProtKB-ARBA"/>
</dbReference>
<dbReference type="PROSITE" id="PS00059">
    <property type="entry name" value="ADH_ZINC"/>
    <property type="match status" value="1"/>
</dbReference>
<dbReference type="SMART" id="SM00829">
    <property type="entry name" value="PKS_ER"/>
    <property type="match status" value="1"/>
</dbReference>
<dbReference type="KEGG" id="spsw:Sps_00952"/>
<organism evidence="8 9">
    <name type="scientific">Shewanella psychrophila</name>
    <dbReference type="NCBI Taxonomy" id="225848"/>
    <lineage>
        <taxon>Bacteria</taxon>
        <taxon>Pseudomonadati</taxon>
        <taxon>Pseudomonadota</taxon>
        <taxon>Gammaproteobacteria</taxon>
        <taxon>Alteromonadales</taxon>
        <taxon>Shewanellaceae</taxon>
        <taxon>Shewanella</taxon>
    </lineage>
</organism>
<dbReference type="OrthoDB" id="9773078at2"/>
<dbReference type="InterPro" id="IPR011032">
    <property type="entry name" value="GroES-like_sf"/>
</dbReference>
<dbReference type="Pfam" id="PF08240">
    <property type="entry name" value="ADH_N"/>
    <property type="match status" value="1"/>
</dbReference>
<keyword evidence="4 6" id="KW-0862">Zinc</keyword>
<keyword evidence="9" id="KW-1185">Reference proteome</keyword>
<dbReference type="InterPro" id="IPR020843">
    <property type="entry name" value="ER"/>
</dbReference>
<dbReference type="InterPro" id="IPR013149">
    <property type="entry name" value="ADH-like_C"/>
</dbReference>
<reference evidence="8 9" key="1">
    <citation type="submission" date="2016-03" db="EMBL/GenBank/DDBJ databases">
        <title>Complete genome sequence of Shewanella psychrophila WP2, a deep sea bacterium isolated from west Pacific sediment.</title>
        <authorList>
            <person name="Xu G."/>
            <person name="Jian H."/>
        </authorList>
    </citation>
    <scope>NUCLEOTIDE SEQUENCE [LARGE SCALE GENOMIC DNA]</scope>
    <source>
        <strain evidence="8 9">WP2</strain>
    </source>
</reference>
<dbReference type="GO" id="GO:0008270">
    <property type="term" value="F:zinc ion binding"/>
    <property type="evidence" value="ECO:0007669"/>
    <property type="project" value="InterPro"/>
</dbReference>
<gene>
    <name evidence="8" type="ORF">Sps_00952</name>
</gene>
<evidence type="ECO:0000256" key="2">
    <source>
        <dbReference type="ARBA" id="ARBA00008072"/>
    </source>
</evidence>
<evidence type="ECO:0000256" key="4">
    <source>
        <dbReference type="ARBA" id="ARBA00022833"/>
    </source>
</evidence>
<protein>
    <submittedName>
        <fullName evidence="8">Theronine dehydrogenase-like Zn-dependent dehydrogenase</fullName>
        <ecNumber evidence="8">1.1.1.-</ecNumber>
    </submittedName>
</protein>
<evidence type="ECO:0000256" key="6">
    <source>
        <dbReference type="RuleBase" id="RU361277"/>
    </source>
</evidence>
<dbReference type="InterPro" id="IPR013154">
    <property type="entry name" value="ADH-like_N"/>
</dbReference>
<dbReference type="Pfam" id="PF00107">
    <property type="entry name" value="ADH_zinc_N"/>
    <property type="match status" value="1"/>
</dbReference>
<keyword evidence="5 8" id="KW-0560">Oxidoreductase</keyword>
<dbReference type="Proteomes" id="UP000189545">
    <property type="component" value="Chromosome"/>
</dbReference>
<dbReference type="PANTHER" id="PTHR42813">
    <property type="entry name" value="ZINC-TYPE ALCOHOL DEHYDROGENASE-LIKE"/>
    <property type="match status" value="1"/>
</dbReference>
<accession>A0A1S6HKT2</accession>
<name>A0A1S6HKT2_9GAMM</name>